<feature type="transmembrane region" description="Helical" evidence="8">
    <location>
        <begin position="283"/>
        <end position="303"/>
    </location>
</feature>
<comment type="similarity">
    <text evidence="2">Belongs to the auxin efflux carrier (TC 2.A.69) family.</text>
</comment>
<dbReference type="GO" id="GO:0005886">
    <property type="term" value="C:plasma membrane"/>
    <property type="evidence" value="ECO:0007669"/>
    <property type="project" value="UniProtKB-SubCell"/>
</dbReference>
<dbReference type="GO" id="GO:0055085">
    <property type="term" value="P:transmembrane transport"/>
    <property type="evidence" value="ECO:0007669"/>
    <property type="project" value="InterPro"/>
</dbReference>
<dbReference type="InterPro" id="IPR038770">
    <property type="entry name" value="Na+/solute_symporter_sf"/>
</dbReference>
<dbReference type="EMBL" id="LAZR01000853">
    <property type="protein sequence ID" value="KKN56198.1"/>
    <property type="molecule type" value="Genomic_DNA"/>
</dbReference>
<feature type="transmembrane region" description="Helical" evidence="8">
    <location>
        <begin position="95"/>
        <end position="117"/>
    </location>
</feature>
<evidence type="ECO:0000256" key="6">
    <source>
        <dbReference type="ARBA" id="ARBA00022989"/>
    </source>
</evidence>
<name>A0A0F9URG7_9ZZZZ</name>
<comment type="subcellular location">
    <subcellularLocation>
        <location evidence="1">Cell membrane</location>
        <topology evidence="1">Multi-pass membrane protein</topology>
    </subcellularLocation>
</comment>
<dbReference type="Pfam" id="PF03547">
    <property type="entry name" value="Mem_trans"/>
    <property type="match status" value="1"/>
</dbReference>
<dbReference type="AlphaFoldDB" id="A0A0F9URG7"/>
<evidence type="ECO:0000313" key="9">
    <source>
        <dbReference type="EMBL" id="KKN56198.1"/>
    </source>
</evidence>
<proteinExistence type="inferred from homology"/>
<evidence type="ECO:0000256" key="3">
    <source>
        <dbReference type="ARBA" id="ARBA00022448"/>
    </source>
</evidence>
<feature type="transmembrane region" description="Helical" evidence="8">
    <location>
        <begin position="62"/>
        <end position="83"/>
    </location>
</feature>
<feature type="transmembrane region" description="Helical" evidence="8">
    <location>
        <begin position="166"/>
        <end position="187"/>
    </location>
</feature>
<dbReference type="PANTHER" id="PTHR36838:SF3">
    <property type="entry name" value="TRANSPORTER AUXIN EFFLUX CARRIER EC FAMILY"/>
    <property type="match status" value="1"/>
</dbReference>
<comment type="caution">
    <text evidence="9">The sequence shown here is derived from an EMBL/GenBank/DDBJ whole genome shotgun (WGS) entry which is preliminary data.</text>
</comment>
<sequence length="304" mass="31831">MIVGLGLIAPFFLYILSGVIAQMLLRHGADQQRWLDAFIFYLALPALLFQSVRMVPPGAESLVGFLTVTTTMTGMMFLIGWLIGRGNHAKDHPAVFGLAASYSNIGYMGPALTVAVLGPAAGAPAAFVFCADVLLIFTIWPLMIGSGAGGSARLWQSMRKVVTHPFILATIAALLFASTGWSLPAFVDTPLTGFQNAAAPAALFSLGLTLARNRGGHVESRLGACLAVKLIAHPLSVALAFMLVSGFDPIWVATAIIMGALPPAANVYVMARAEGISVALSARAVLYGTVFSAVTLPVVISLFA</sequence>
<feature type="transmembrane region" description="Helical" evidence="8">
    <location>
        <begin position="250"/>
        <end position="271"/>
    </location>
</feature>
<evidence type="ECO:0000256" key="4">
    <source>
        <dbReference type="ARBA" id="ARBA00022475"/>
    </source>
</evidence>
<feature type="transmembrane region" description="Helical" evidence="8">
    <location>
        <begin position="6"/>
        <end position="25"/>
    </location>
</feature>
<dbReference type="PANTHER" id="PTHR36838">
    <property type="entry name" value="AUXIN EFFLUX CARRIER FAMILY PROTEIN"/>
    <property type="match status" value="1"/>
</dbReference>
<protein>
    <recommendedName>
        <fullName evidence="10">Auxin efflux carrier</fullName>
    </recommendedName>
</protein>
<reference evidence="9" key="1">
    <citation type="journal article" date="2015" name="Nature">
        <title>Complex archaea that bridge the gap between prokaryotes and eukaryotes.</title>
        <authorList>
            <person name="Spang A."/>
            <person name="Saw J.H."/>
            <person name="Jorgensen S.L."/>
            <person name="Zaremba-Niedzwiedzka K."/>
            <person name="Martijn J."/>
            <person name="Lind A.E."/>
            <person name="van Eijk R."/>
            <person name="Schleper C."/>
            <person name="Guy L."/>
            <person name="Ettema T.J."/>
        </authorList>
    </citation>
    <scope>NUCLEOTIDE SEQUENCE</scope>
</reference>
<dbReference type="InterPro" id="IPR004776">
    <property type="entry name" value="Mem_transp_PIN-like"/>
</dbReference>
<feature type="transmembrane region" description="Helical" evidence="8">
    <location>
        <begin position="123"/>
        <end position="145"/>
    </location>
</feature>
<keyword evidence="4" id="KW-1003">Cell membrane</keyword>
<keyword evidence="6 8" id="KW-1133">Transmembrane helix</keyword>
<feature type="transmembrane region" description="Helical" evidence="8">
    <location>
        <begin position="193"/>
        <end position="211"/>
    </location>
</feature>
<keyword evidence="5 8" id="KW-0812">Transmembrane</keyword>
<gene>
    <name evidence="9" type="ORF">LCGC14_0574480</name>
</gene>
<keyword evidence="7 8" id="KW-0472">Membrane</keyword>
<organism evidence="9">
    <name type="scientific">marine sediment metagenome</name>
    <dbReference type="NCBI Taxonomy" id="412755"/>
    <lineage>
        <taxon>unclassified sequences</taxon>
        <taxon>metagenomes</taxon>
        <taxon>ecological metagenomes</taxon>
    </lineage>
</organism>
<keyword evidence="3" id="KW-0813">Transport</keyword>
<feature type="transmembrane region" description="Helical" evidence="8">
    <location>
        <begin position="37"/>
        <end position="56"/>
    </location>
</feature>
<evidence type="ECO:0000256" key="1">
    <source>
        <dbReference type="ARBA" id="ARBA00004651"/>
    </source>
</evidence>
<evidence type="ECO:0000256" key="8">
    <source>
        <dbReference type="SAM" id="Phobius"/>
    </source>
</evidence>
<evidence type="ECO:0000256" key="2">
    <source>
        <dbReference type="ARBA" id="ARBA00010145"/>
    </source>
</evidence>
<accession>A0A0F9URG7</accession>
<feature type="transmembrane region" description="Helical" evidence="8">
    <location>
        <begin position="223"/>
        <end position="244"/>
    </location>
</feature>
<evidence type="ECO:0008006" key="10">
    <source>
        <dbReference type="Google" id="ProtNLM"/>
    </source>
</evidence>
<evidence type="ECO:0000256" key="5">
    <source>
        <dbReference type="ARBA" id="ARBA00022692"/>
    </source>
</evidence>
<dbReference type="Gene3D" id="1.20.1530.20">
    <property type="match status" value="1"/>
</dbReference>
<evidence type="ECO:0000256" key="7">
    <source>
        <dbReference type="ARBA" id="ARBA00023136"/>
    </source>
</evidence>